<feature type="signal peptide" evidence="2">
    <location>
        <begin position="1"/>
        <end position="15"/>
    </location>
</feature>
<protein>
    <submittedName>
        <fullName evidence="3">(northern house mosquito) hypothetical protein</fullName>
    </submittedName>
</protein>
<evidence type="ECO:0000256" key="2">
    <source>
        <dbReference type="SAM" id="SignalP"/>
    </source>
</evidence>
<dbReference type="EMBL" id="HBUE01339665">
    <property type="protein sequence ID" value="CAG6597726.1"/>
    <property type="molecule type" value="Transcribed_RNA"/>
</dbReference>
<proteinExistence type="predicted"/>
<dbReference type="EMBL" id="HBUE01232806">
    <property type="protein sequence ID" value="CAG6545563.1"/>
    <property type="molecule type" value="Transcribed_RNA"/>
</dbReference>
<evidence type="ECO:0000256" key="1">
    <source>
        <dbReference type="SAM" id="MobiDB-lite"/>
    </source>
</evidence>
<name>A0A8D8I2A5_CULPI</name>
<accession>A0A8D8I2A5</accession>
<feature type="compositionally biased region" description="Low complexity" evidence="1">
    <location>
        <begin position="15"/>
        <end position="42"/>
    </location>
</feature>
<dbReference type="AlphaFoldDB" id="A0A8D8I2A5"/>
<evidence type="ECO:0000313" key="3">
    <source>
        <dbReference type="EMBL" id="CAG6545563.1"/>
    </source>
</evidence>
<sequence>MKVLFRFFLPLAGEASSTSSSATYGSSGSNVSPIGSCSGHSSESSEHSSPRSSRWKPFWHTPCSSISWTSQLANVSNPAKHTEQTCVWQRLRRSSKPRRFKKCSCLACSSSSSRLGVTLEHFGMQQ</sequence>
<reference evidence="3" key="1">
    <citation type="submission" date="2021-05" db="EMBL/GenBank/DDBJ databases">
        <authorList>
            <person name="Alioto T."/>
            <person name="Alioto T."/>
            <person name="Gomez Garrido J."/>
        </authorList>
    </citation>
    <scope>NUCLEOTIDE SEQUENCE</scope>
</reference>
<feature type="region of interest" description="Disordered" evidence="1">
    <location>
        <begin position="14"/>
        <end position="56"/>
    </location>
</feature>
<organism evidence="3">
    <name type="scientific">Culex pipiens</name>
    <name type="common">House mosquito</name>
    <dbReference type="NCBI Taxonomy" id="7175"/>
    <lineage>
        <taxon>Eukaryota</taxon>
        <taxon>Metazoa</taxon>
        <taxon>Ecdysozoa</taxon>
        <taxon>Arthropoda</taxon>
        <taxon>Hexapoda</taxon>
        <taxon>Insecta</taxon>
        <taxon>Pterygota</taxon>
        <taxon>Neoptera</taxon>
        <taxon>Endopterygota</taxon>
        <taxon>Diptera</taxon>
        <taxon>Nematocera</taxon>
        <taxon>Culicoidea</taxon>
        <taxon>Culicidae</taxon>
        <taxon>Culicinae</taxon>
        <taxon>Culicini</taxon>
        <taxon>Culex</taxon>
        <taxon>Culex</taxon>
    </lineage>
</organism>
<feature type="chain" id="PRO_5036260941" evidence="2">
    <location>
        <begin position="16"/>
        <end position="126"/>
    </location>
</feature>
<keyword evidence="2" id="KW-0732">Signal</keyword>